<evidence type="ECO:0000256" key="3">
    <source>
        <dbReference type="ARBA" id="ARBA00023002"/>
    </source>
</evidence>
<dbReference type="GeneID" id="70240607"/>
<dbReference type="Gene3D" id="3.40.309.10">
    <property type="entry name" value="Aldehyde Dehydrogenase, Chain A, domain 2"/>
    <property type="match status" value="1"/>
</dbReference>
<dbReference type="PANTHER" id="PTHR43353">
    <property type="entry name" value="SUCCINATE-SEMIALDEHYDE DEHYDROGENASE, MITOCHONDRIAL"/>
    <property type="match status" value="1"/>
</dbReference>
<comment type="similarity">
    <text evidence="1 5">Belongs to the aldehyde dehydrogenase family.</text>
</comment>
<feature type="active site" evidence="4">
    <location>
        <position position="259"/>
    </location>
</feature>
<keyword evidence="3 5" id="KW-0560">Oxidoreductase</keyword>
<keyword evidence="2" id="KW-0521">NADP</keyword>
<dbReference type="GO" id="GO:0009450">
    <property type="term" value="P:gamma-aminobutyric acid catabolic process"/>
    <property type="evidence" value="ECO:0007669"/>
    <property type="project" value="TreeGrafter"/>
</dbReference>
<evidence type="ECO:0000256" key="4">
    <source>
        <dbReference type="PROSITE-ProRule" id="PRU10007"/>
    </source>
</evidence>
<dbReference type="Proteomes" id="UP001201262">
    <property type="component" value="Unassembled WGS sequence"/>
</dbReference>
<evidence type="ECO:0000256" key="1">
    <source>
        <dbReference type="ARBA" id="ARBA00009986"/>
    </source>
</evidence>
<evidence type="ECO:0000256" key="5">
    <source>
        <dbReference type="RuleBase" id="RU003345"/>
    </source>
</evidence>
<dbReference type="Gene3D" id="3.40.605.10">
    <property type="entry name" value="Aldehyde Dehydrogenase, Chain A, domain 1"/>
    <property type="match status" value="1"/>
</dbReference>
<dbReference type="Pfam" id="PF00171">
    <property type="entry name" value="Aldedh"/>
    <property type="match status" value="1"/>
</dbReference>
<organism evidence="7 8">
    <name type="scientific">Talaromyces proteolyticus</name>
    <dbReference type="NCBI Taxonomy" id="1131652"/>
    <lineage>
        <taxon>Eukaryota</taxon>
        <taxon>Fungi</taxon>
        <taxon>Dikarya</taxon>
        <taxon>Ascomycota</taxon>
        <taxon>Pezizomycotina</taxon>
        <taxon>Eurotiomycetes</taxon>
        <taxon>Eurotiomycetidae</taxon>
        <taxon>Eurotiales</taxon>
        <taxon>Trichocomaceae</taxon>
        <taxon>Talaromyces</taxon>
        <taxon>Talaromyces sect. Bacilispori</taxon>
    </lineage>
</organism>
<dbReference type="InterPro" id="IPR029510">
    <property type="entry name" value="Ald_DH_CS_GLU"/>
</dbReference>
<evidence type="ECO:0000256" key="2">
    <source>
        <dbReference type="ARBA" id="ARBA00022857"/>
    </source>
</evidence>
<protein>
    <submittedName>
        <fullName evidence="7">Vanillin dehydrogenase</fullName>
    </submittedName>
</protein>
<dbReference type="InterPro" id="IPR016161">
    <property type="entry name" value="Ald_DH/histidinol_DH"/>
</dbReference>
<dbReference type="InterPro" id="IPR016162">
    <property type="entry name" value="Ald_DH_N"/>
</dbReference>
<keyword evidence="8" id="KW-1185">Reference proteome</keyword>
<dbReference type="AlphaFoldDB" id="A0AAD4Q1Q8"/>
<dbReference type="InterPro" id="IPR016163">
    <property type="entry name" value="Ald_DH_C"/>
</dbReference>
<reference evidence="7" key="1">
    <citation type="submission" date="2021-12" db="EMBL/GenBank/DDBJ databases">
        <title>Convergent genome expansion in fungi linked to evolution of root-endophyte symbiosis.</title>
        <authorList>
            <consortium name="DOE Joint Genome Institute"/>
            <person name="Ke Y.-H."/>
            <person name="Bonito G."/>
            <person name="Liao H.-L."/>
            <person name="Looney B."/>
            <person name="Rojas-Flechas A."/>
            <person name="Nash J."/>
            <person name="Hameed K."/>
            <person name="Schadt C."/>
            <person name="Martin F."/>
            <person name="Crous P.W."/>
            <person name="Miettinen O."/>
            <person name="Magnuson J.K."/>
            <person name="Labbe J."/>
            <person name="Jacobson D."/>
            <person name="Doktycz M.J."/>
            <person name="Veneault-Fourrey C."/>
            <person name="Kuo A."/>
            <person name="Mondo S."/>
            <person name="Calhoun S."/>
            <person name="Riley R."/>
            <person name="Ohm R."/>
            <person name="LaButti K."/>
            <person name="Andreopoulos B."/>
            <person name="Pangilinan J."/>
            <person name="Nolan M."/>
            <person name="Tritt A."/>
            <person name="Clum A."/>
            <person name="Lipzen A."/>
            <person name="Daum C."/>
            <person name="Barry K."/>
            <person name="Grigoriev I.V."/>
            <person name="Vilgalys R."/>
        </authorList>
    </citation>
    <scope>NUCLEOTIDE SEQUENCE</scope>
    <source>
        <strain evidence="7">PMI_201</strain>
    </source>
</reference>
<dbReference type="CDD" id="cd07105">
    <property type="entry name" value="ALDH_SaliADH"/>
    <property type="match status" value="1"/>
</dbReference>
<sequence>MENGSNVLSHVPVIPLLIDNENIVTEVKFDVVSPLNNQCCHQSSSASTVEANAAVQAAQAAFLQWSKLKPNVRRQFLWKAADFMDSVQDELARYQQEEMGAALDNAYRAVKRASDLLRDVAAMIPLVEGTMPSVAQEGQAAVVLKEPYGVVLGIAPWNSPFMLGMRAVALPLAAGNTVILKGSELSPKCFWALGQIFSRAGLPKGCVNVIFHRPSDAVEVTNTLIANPAVRKLSFTGSTQVGHAIASVAGNFGKPVLLELGGKAPCIILDDADLQEAASGCLIGAFRGAGQICMSTERIIVQRRVAESFRTILIEKAQGMLGASSPVPNLVSAASRKRIQSLVSDALHKGAEKLFAPPDTKDQTISQMQPIILENVSQDSDLYHIEAFGPLASLFVVDSEDEAIELANNTEYGLTAAVYTSSLTRGFKVASQIQSGAVHINSPTIHDETVLPHGGVKSSGYGRFGGIRALDEFLQTKVITWKTD</sequence>
<dbReference type="RefSeq" id="XP_046078531.1">
    <property type="nucleotide sequence ID" value="XM_046210320.1"/>
</dbReference>
<evidence type="ECO:0000259" key="6">
    <source>
        <dbReference type="Pfam" id="PF00171"/>
    </source>
</evidence>
<dbReference type="EMBL" id="JAJTJA010000001">
    <property type="protein sequence ID" value="KAH8705910.1"/>
    <property type="molecule type" value="Genomic_DNA"/>
</dbReference>
<evidence type="ECO:0000313" key="7">
    <source>
        <dbReference type="EMBL" id="KAH8705910.1"/>
    </source>
</evidence>
<dbReference type="PROSITE" id="PS00687">
    <property type="entry name" value="ALDEHYDE_DEHYDR_GLU"/>
    <property type="match status" value="1"/>
</dbReference>
<dbReference type="FunFam" id="3.40.605.10:FF:000012">
    <property type="entry name" value="NAD-dependent succinate-semialdehyde dehydrogenase"/>
    <property type="match status" value="1"/>
</dbReference>
<dbReference type="InterPro" id="IPR015590">
    <property type="entry name" value="Aldehyde_DH_dom"/>
</dbReference>
<evidence type="ECO:0000313" key="8">
    <source>
        <dbReference type="Proteomes" id="UP001201262"/>
    </source>
</evidence>
<accession>A0AAD4Q1Q8</accession>
<gene>
    <name evidence="7" type="ORF">BGW36DRAFT_285483</name>
</gene>
<dbReference type="PANTHER" id="PTHR43353:SF6">
    <property type="entry name" value="CYTOPLASMIC ALDEHYDE DEHYDROGENASE (EUROFUNG)"/>
    <property type="match status" value="1"/>
</dbReference>
<proteinExistence type="inferred from homology"/>
<name>A0AAD4Q1Q8_9EURO</name>
<dbReference type="InterPro" id="IPR050740">
    <property type="entry name" value="Aldehyde_DH_Superfamily"/>
</dbReference>
<feature type="domain" description="Aldehyde dehydrogenase" evidence="6">
    <location>
        <begin position="28"/>
        <end position="479"/>
    </location>
</feature>
<dbReference type="GO" id="GO:0004777">
    <property type="term" value="F:succinate-semialdehyde dehydrogenase (NAD+) activity"/>
    <property type="evidence" value="ECO:0007669"/>
    <property type="project" value="TreeGrafter"/>
</dbReference>
<dbReference type="SUPFAM" id="SSF53720">
    <property type="entry name" value="ALDH-like"/>
    <property type="match status" value="1"/>
</dbReference>
<comment type="caution">
    <text evidence="7">The sequence shown here is derived from an EMBL/GenBank/DDBJ whole genome shotgun (WGS) entry which is preliminary data.</text>
</comment>